<protein>
    <recommendedName>
        <fullName evidence="3">DUF3168 domain-containing protein</fullName>
    </recommendedName>
</protein>
<evidence type="ECO:0008006" key="3">
    <source>
        <dbReference type="Google" id="ProtNLM"/>
    </source>
</evidence>
<evidence type="ECO:0000313" key="1">
    <source>
        <dbReference type="EMBL" id="MDO9712453.1"/>
    </source>
</evidence>
<dbReference type="Proteomes" id="UP001243009">
    <property type="component" value="Unassembled WGS sequence"/>
</dbReference>
<gene>
    <name evidence="1" type="ORF">Q7A36_29190</name>
</gene>
<sequence>MNAATQVAAALAKYGRPMPLQRRQTGGTVVDVDVNCLMRSFRPTELIGGIQIGDAQVIADAAPLIAAGLGQPKKSDLMTIDGRVWIVQNATPRAIGATVLAYDVWVRGG</sequence>
<proteinExistence type="predicted"/>
<name>A0ABT9E8B8_9PROT</name>
<accession>A0ABT9E8B8</accession>
<dbReference type="EMBL" id="JAUTWS010000048">
    <property type="protein sequence ID" value="MDO9712453.1"/>
    <property type="molecule type" value="Genomic_DNA"/>
</dbReference>
<comment type="caution">
    <text evidence="1">The sequence shown here is derived from an EMBL/GenBank/DDBJ whole genome shotgun (WGS) entry which is preliminary data.</text>
</comment>
<organism evidence="1 2">
    <name type="scientific">Paracraurococcus lichenis</name>
    <dbReference type="NCBI Taxonomy" id="3064888"/>
    <lineage>
        <taxon>Bacteria</taxon>
        <taxon>Pseudomonadati</taxon>
        <taxon>Pseudomonadota</taxon>
        <taxon>Alphaproteobacteria</taxon>
        <taxon>Acetobacterales</taxon>
        <taxon>Roseomonadaceae</taxon>
        <taxon>Paracraurococcus</taxon>
    </lineage>
</organism>
<dbReference type="RefSeq" id="WP_305107308.1">
    <property type="nucleotide sequence ID" value="NZ_JAUTWS010000048.1"/>
</dbReference>
<keyword evidence="2" id="KW-1185">Reference proteome</keyword>
<evidence type="ECO:0000313" key="2">
    <source>
        <dbReference type="Proteomes" id="UP001243009"/>
    </source>
</evidence>
<reference evidence="1 2" key="1">
    <citation type="submission" date="2023-08" db="EMBL/GenBank/DDBJ databases">
        <title>The draft genome sequence of Paracraurococcus sp. LOR1-02.</title>
        <authorList>
            <person name="Kingkaew E."/>
            <person name="Tanasupawat S."/>
        </authorList>
    </citation>
    <scope>NUCLEOTIDE SEQUENCE [LARGE SCALE GENOMIC DNA]</scope>
    <source>
        <strain evidence="1 2">LOR1-02</strain>
    </source>
</reference>